<evidence type="ECO:0000313" key="10">
    <source>
        <dbReference type="EMBL" id="CAB4984325.1"/>
    </source>
</evidence>
<reference evidence="8" key="1">
    <citation type="submission" date="2020-05" db="EMBL/GenBank/DDBJ databases">
        <authorList>
            <person name="Chiriac C."/>
            <person name="Salcher M."/>
            <person name="Ghai R."/>
            <person name="Kavagutti S V."/>
        </authorList>
    </citation>
    <scope>NUCLEOTIDE SEQUENCE</scope>
</reference>
<gene>
    <name evidence="7" type="ORF">UFOPK2754_01520</name>
    <name evidence="8" type="ORF">UFOPK3139_01093</name>
    <name evidence="9" type="ORF">UFOPK3543_00982</name>
    <name evidence="10" type="ORF">UFOPK3967_00569</name>
</gene>
<dbReference type="EMBL" id="CAFBMH010000026">
    <property type="protein sequence ID" value="CAB4903239.1"/>
    <property type="molecule type" value="Genomic_DNA"/>
</dbReference>
<keyword evidence="4" id="KW-0067">ATP-binding</keyword>
<evidence type="ECO:0000256" key="4">
    <source>
        <dbReference type="ARBA" id="ARBA00022840"/>
    </source>
</evidence>
<name>A0A6J7A275_9ZZZZ</name>
<evidence type="ECO:0000313" key="8">
    <source>
        <dbReference type="EMBL" id="CAB4826953.1"/>
    </source>
</evidence>
<evidence type="ECO:0000256" key="1">
    <source>
        <dbReference type="ARBA" id="ARBA00006432"/>
    </source>
</evidence>
<evidence type="ECO:0000256" key="2">
    <source>
        <dbReference type="ARBA" id="ARBA00022598"/>
    </source>
</evidence>
<dbReference type="InterPro" id="IPR042099">
    <property type="entry name" value="ANL_N_sf"/>
</dbReference>
<dbReference type="Gene3D" id="3.40.50.12780">
    <property type="entry name" value="N-terminal domain of ligase-like"/>
    <property type="match status" value="1"/>
</dbReference>
<dbReference type="GO" id="GO:0005886">
    <property type="term" value="C:plasma membrane"/>
    <property type="evidence" value="ECO:0007669"/>
    <property type="project" value="TreeGrafter"/>
</dbReference>
<dbReference type="PANTHER" id="PTHR43107:SF15">
    <property type="entry name" value="FATTY ACID TRANSPORT PROTEIN 3, ISOFORM A"/>
    <property type="match status" value="1"/>
</dbReference>
<dbReference type="GO" id="GO:0005524">
    <property type="term" value="F:ATP binding"/>
    <property type="evidence" value="ECO:0007669"/>
    <property type="project" value="UniProtKB-KW"/>
</dbReference>
<dbReference type="EMBL" id="CAFABA010000035">
    <property type="protein sequence ID" value="CAB4826953.1"/>
    <property type="molecule type" value="Genomic_DNA"/>
</dbReference>
<dbReference type="AlphaFoldDB" id="A0A6J7A275"/>
<dbReference type="GO" id="GO:0004467">
    <property type="term" value="F:long-chain fatty acid-CoA ligase activity"/>
    <property type="evidence" value="ECO:0007669"/>
    <property type="project" value="TreeGrafter"/>
</dbReference>
<dbReference type="InterPro" id="IPR000873">
    <property type="entry name" value="AMP-dep_synth/lig_dom"/>
</dbReference>
<dbReference type="GO" id="GO:0044539">
    <property type="term" value="P:long-chain fatty acid import into cell"/>
    <property type="evidence" value="ECO:0007669"/>
    <property type="project" value="TreeGrafter"/>
</dbReference>
<evidence type="ECO:0000313" key="9">
    <source>
        <dbReference type="EMBL" id="CAB4903239.1"/>
    </source>
</evidence>
<dbReference type="EMBL" id="CAEZYR010000050">
    <property type="protein sequence ID" value="CAB4746123.1"/>
    <property type="molecule type" value="Genomic_DNA"/>
</dbReference>
<dbReference type="InterPro" id="IPR020845">
    <property type="entry name" value="AMP-binding_CS"/>
</dbReference>
<keyword evidence="2" id="KW-0436">Ligase</keyword>
<sequence length="554" mass="60913">MPRIEYDTVDQMVRGRAGESTTAVLFEDEQYTWAEHVELSAARAALARSICGDGRTHIGYLLDNIPELSFWLGAGAVSGIPLVGINPTRQGAELARDITHTRCGLIVTESRSVGLLDGLDLGIDRDRILVVDTPEFAERVRAFEGAELPDAPVAADALALLIFTSGTSGAPKAVITSQGRWARTGRVISMTQSLTASDVGYMAMPMFHSNALFAGWSPMVYAGGALAMRRKFSASGFLPDVRRYGATFFNYVGKPLTYILATSAADDDRDHPLRCVFGNEAAERDIFRFSDRFGVPVTDNYGSTESGAGVQRQPDQPKGALGRAAEGTVVLDPETLEEKPPAVFDENGRLLNPEACIGEIVNKAIGEGFEGYYNNDEANEQRMRHGWYWTGDLGYRDTAGWFYFAGRDFEWLRVDGENFSAAPIEMIVGRFHGVILSGVYAVPDEEVGDQVMIAVQMHSLDAFEPAAFDAFLAAQPDLGTKWSPRYVRVTTELPITQTSKVLKRQLRGERWECGEPVYWRPTKNAPLQLMVPADREAVRAAFATRDRLGELDKV</sequence>
<keyword evidence="3" id="KW-0547">Nucleotide-binding</keyword>
<evidence type="ECO:0000256" key="5">
    <source>
        <dbReference type="SAM" id="MobiDB-lite"/>
    </source>
</evidence>
<feature type="domain" description="AMP-dependent synthetase/ligase" evidence="6">
    <location>
        <begin position="20"/>
        <end position="342"/>
    </location>
</feature>
<comment type="similarity">
    <text evidence="1">Belongs to the ATP-dependent AMP-binding enzyme family.</text>
</comment>
<accession>A0A6J7A275</accession>
<evidence type="ECO:0000256" key="3">
    <source>
        <dbReference type="ARBA" id="ARBA00022741"/>
    </source>
</evidence>
<feature type="region of interest" description="Disordered" evidence="5">
    <location>
        <begin position="300"/>
        <end position="323"/>
    </location>
</feature>
<dbReference type="EMBL" id="CAFBOS010000022">
    <property type="protein sequence ID" value="CAB4984325.1"/>
    <property type="molecule type" value="Genomic_DNA"/>
</dbReference>
<proteinExistence type="inferred from homology"/>
<dbReference type="PANTHER" id="PTHR43107">
    <property type="entry name" value="LONG-CHAIN FATTY ACID TRANSPORT PROTEIN"/>
    <property type="match status" value="1"/>
</dbReference>
<evidence type="ECO:0000313" key="7">
    <source>
        <dbReference type="EMBL" id="CAB4746123.1"/>
    </source>
</evidence>
<dbReference type="Pfam" id="PF00501">
    <property type="entry name" value="AMP-binding"/>
    <property type="match status" value="1"/>
</dbReference>
<organism evidence="8">
    <name type="scientific">freshwater metagenome</name>
    <dbReference type="NCBI Taxonomy" id="449393"/>
    <lineage>
        <taxon>unclassified sequences</taxon>
        <taxon>metagenomes</taxon>
        <taxon>ecological metagenomes</taxon>
    </lineage>
</organism>
<evidence type="ECO:0000259" key="6">
    <source>
        <dbReference type="Pfam" id="PF00501"/>
    </source>
</evidence>
<dbReference type="Gene3D" id="3.30.300.30">
    <property type="match status" value="1"/>
</dbReference>
<dbReference type="InterPro" id="IPR045851">
    <property type="entry name" value="AMP-bd_C_sf"/>
</dbReference>
<dbReference type="PROSITE" id="PS00455">
    <property type="entry name" value="AMP_BINDING"/>
    <property type="match status" value="1"/>
</dbReference>
<dbReference type="GO" id="GO:0005324">
    <property type="term" value="F:long-chain fatty acid transmembrane transporter activity"/>
    <property type="evidence" value="ECO:0007669"/>
    <property type="project" value="TreeGrafter"/>
</dbReference>
<protein>
    <submittedName>
        <fullName evidence="8">Unannotated protein</fullName>
    </submittedName>
</protein>
<dbReference type="SUPFAM" id="SSF56801">
    <property type="entry name" value="Acetyl-CoA synthetase-like"/>
    <property type="match status" value="1"/>
</dbReference>